<evidence type="ECO:0000313" key="3">
    <source>
        <dbReference type="Proteomes" id="UP000481861"/>
    </source>
</evidence>
<feature type="non-terminal residue" evidence="2">
    <location>
        <position position="1"/>
    </location>
</feature>
<dbReference type="PANTHER" id="PTHR33112:SF16">
    <property type="entry name" value="HETEROKARYON INCOMPATIBILITY DOMAIN-CONTAINING PROTEIN"/>
    <property type="match status" value="1"/>
</dbReference>
<gene>
    <name evidence="2" type="ORF">BDV95DRAFT_456008</name>
</gene>
<dbReference type="AlphaFoldDB" id="A0A7C8I118"/>
<feature type="non-terminal residue" evidence="2">
    <location>
        <position position="135"/>
    </location>
</feature>
<evidence type="ECO:0000313" key="2">
    <source>
        <dbReference type="EMBL" id="KAF2866326.1"/>
    </source>
</evidence>
<reference evidence="2 3" key="1">
    <citation type="submission" date="2020-01" db="EMBL/GenBank/DDBJ databases">
        <authorList>
            <consortium name="DOE Joint Genome Institute"/>
            <person name="Haridas S."/>
            <person name="Albert R."/>
            <person name="Binder M."/>
            <person name="Bloem J."/>
            <person name="Labutti K."/>
            <person name="Salamov A."/>
            <person name="Andreopoulos B."/>
            <person name="Baker S.E."/>
            <person name="Barry K."/>
            <person name="Bills G."/>
            <person name="Bluhm B.H."/>
            <person name="Cannon C."/>
            <person name="Castanera R."/>
            <person name="Culley D.E."/>
            <person name="Daum C."/>
            <person name="Ezra D."/>
            <person name="Gonzalez J.B."/>
            <person name="Henrissat B."/>
            <person name="Kuo A."/>
            <person name="Liang C."/>
            <person name="Lipzen A."/>
            <person name="Lutzoni F."/>
            <person name="Magnuson J."/>
            <person name="Mondo S."/>
            <person name="Nolan M."/>
            <person name="Ohm R."/>
            <person name="Pangilinan J."/>
            <person name="Park H.-J.H."/>
            <person name="Ramirez L."/>
            <person name="Alfaro M."/>
            <person name="Sun H."/>
            <person name="Tritt A."/>
            <person name="Yoshinaga Y."/>
            <person name="Zwiers L.-H.L."/>
            <person name="Turgeon B.G."/>
            <person name="Goodwin S.B."/>
            <person name="Spatafora J.W."/>
            <person name="Crous P.W."/>
            <person name="Grigoriev I.V."/>
        </authorList>
    </citation>
    <scope>NUCLEOTIDE SEQUENCE [LARGE SCALE GENOMIC DNA]</scope>
    <source>
        <strain evidence="2 3">CBS 611.86</strain>
    </source>
</reference>
<accession>A0A7C8I118</accession>
<protein>
    <submittedName>
        <fullName evidence="2">Heterokaryon incompatibility protein-domain-containing protein</fullName>
    </submittedName>
</protein>
<feature type="domain" description="Heterokaryon incompatibility" evidence="1">
    <location>
        <begin position="46"/>
        <end position="134"/>
    </location>
</feature>
<organism evidence="2 3">
    <name type="scientific">Massariosphaeria phaeospora</name>
    <dbReference type="NCBI Taxonomy" id="100035"/>
    <lineage>
        <taxon>Eukaryota</taxon>
        <taxon>Fungi</taxon>
        <taxon>Dikarya</taxon>
        <taxon>Ascomycota</taxon>
        <taxon>Pezizomycotina</taxon>
        <taxon>Dothideomycetes</taxon>
        <taxon>Pleosporomycetidae</taxon>
        <taxon>Pleosporales</taxon>
        <taxon>Pleosporales incertae sedis</taxon>
        <taxon>Massariosphaeria</taxon>
    </lineage>
</organism>
<dbReference type="PANTHER" id="PTHR33112">
    <property type="entry name" value="DOMAIN PROTEIN, PUTATIVE-RELATED"/>
    <property type="match status" value="1"/>
</dbReference>
<name>A0A7C8I118_9PLEO</name>
<keyword evidence="3" id="KW-1185">Reference proteome</keyword>
<dbReference type="Proteomes" id="UP000481861">
    <property type="component" value="Unassembled WGS sequence"/>
</dbReference>
<proteinExistence type="predicted"/>
<dbReference type="InterPro" id="IPR010730">
    <property type="entry name" value="HET"/>
</dbReference>
<dbReference type="Pfam" id="PF06985">
    <property type="entry name" value="HET"/>
    <property type="match status" value="1"/>
</dbReference>
<evidence type="ECO:0000259" key="1">
    <source>
        <dbReference type="Pfam" id="PF06985"/>
    </source>
</evidence>
<dbReference type="OrthoDB" id="2958217at2759"/>
<sequence>QECLSSHDECCLYQKAALYKPSRLIDTQIEDRSQLRLVFPKDAVPYLTLSHCWGSADSIKLSYANLDRLLDGFDDQDLPRLFRDCVTVVRRLGFRYLWIDSLCILQDSTEDWLHEAGRMGDIYRGSICTIAAVSA</sequence>
<dbReference type="EMBL" id="JAADJZ010000028">
    <property type="protein sequence ID" value="KAF2866326.1"/>
    <property type="molecule type" value="Genomic_DNA"/>
</dbReference>
<comment type="caution">
    <text evidence="2">The sequence shown here is derived from an EMBL/GenBank/DDBJ whole genome shotgun (WGS) entry which is preliminary data.</text>
</comment>